<comment type="caution">
    <text evidence="3">The sequence shown here is derived from an EMBL/GenBank/DDBJ whole genome shotgun (WGS) entry which is preliminary data.</text>
</comment>
<sequence>MAASSLPPLADILPPLVLGGGGFSYQLISDPQSIPISDVIKSAFEAGIRAIDTSPYYEPSEQLLGKALSQPEIANHYSRSEHVLMTKVGRITADKSDYSATWVRQSVNRSLERLGATYLDVVFCHDIEFVTDEETIEAVGELLEFVRNGKVRYIGLSSYFIPLLSRRANMVRERFGRPVDVIQTWSHMSLQSSRLETEGLKAFNEAGVSCVLNASPLAIGLLRAGRVPQGRLGDFHPAPAGLRKAAQDAGAYVSRQGDNLAALALRYAVWRSVACSNGSVRVCTITGISSIADLTENVEAVQKVLLSTDDTSRRLSSSCTINQTQVEKDLPLFQKVQEILGGWVNYSLINPEVG</sequence>
<dbReference type="PANTHER" id="PTHR42686">
    <property type="entry name" value="GH17980P-RELATED"/>
    <property type="match status" value="1"/>
</dbReference>
<keyword evidence="4" id="KW-1185">Reference proteome</keyword>
<organism evidence="3 4">
    <name type="scientific">Vermiconidia calcicola</name>
    <dbReference type="NCBI Taxonomy" id="1690605"/>
    <lineage>
        <taxon>Eukaryota</taxon>
        <taxon>Fungi</taxon>
        <taxon>Dikarya</taxon>
        <taxon>Ascomycota</taxon>
        <taxon>Pezizomycotina</taxon>
        <taxon>Dothideomycetes</taxon>
        <taxon>Dothideomycetidae</taxon>
        <taxon>Mycosphaerellales</taxon>
        <taxon>Extremaceae</taxon>
        <taxon>Vermiconidia</taxon>
    </lineage>
</organism>
<dbReference type="GO" id="GO:0045290">
    <property type="term" value="F:D-arabinose 1-dehydrogenase [NAD(P)+] activity"/>
    <property type="evidence" value="ECO:0007669"/>
    <property type="project" value="TreeGrafter"/>
</dbReference>
<protein>
    <recommendedName>
        <fullName evidence="2">NADP-dependent oxidoreductase domain-containing protein</fullName>
    </recommendedName>
</protein>
<dbReference type="Pfam" id="PF00248">
    <property type="entry name" value="Aldo_ket_red"/>
    <property type="match status" value="1"/>
</dbReference>
<dbReference type="GO" id="GO:0005829">
    <property type="term" value="C:cytosol"/>
    <property type="evidence" value="ECO:0007669"/>
    <property type="project" value="TreeGrafter"/>
</dbReference>
<dbReference type="Gene3D" id="3.20.20.100">
    <property type="entry name" value="NADP-dependent oxidoreductase domain"/>
    <property type="match status" value="1"/>
</dbReference>
<dbReference type="InterPro" id="IPR036812">
    <property type="entry name" value="NAD(P)_OxRdtase_dom_sf"/>
</dbReference>
<dbReference type="SUPFAM" id="SSF51430">
    <property type="entry name" value="NAD(P)-linked oxidoreductase"/>
    <property type="match status" value="1"/>
</dbReference>
<dbReference type="EMBL" id="JAXLQG010000004">
    <property type="protein sequence ID" value="KAK5541246.1"/>
    <property type="molecule type" value="Genomic_DNA"/>
</dbReference>
<dbReference type="InterPro" id="IPR020471">
    <property type="entry name" value="AKR"/>
</dbReference>
<name>A0AAV9QFE6_9PEZI</name>
<evidence type="ECO:0000313" key="4">
    <source>
        <dbReference type="Proteomes" id="UP001345827"/>
    </source>
</evidence>
<evidence type="ECO:0000256" key="1">
    <source>
        <dbReference type="ARBA" id="ARBA00023002"/>
    </source>
</evidence>
<reference evidence="3 4" key="1">
    <citation type="submission" date="2023-06" db="EMBL/GenBank/DDBJ databases">
        <title>Black Yeasts Isolated from many extreme environments.</title>
        <authorList>
            <person name="Coleine C."/>
            <person name="Stajich J.E."/>
            <person name="Selbmann L."/>
        </authorList>
    </citation>
    <scope>NUCLEOTIDE SEQUENCE [LARGE SCALE GENOMIC DNA]</scope>
    <source>
        <strain evidence="3 4">CCFEE 5887</strain>
    </source>
</reference>
<keyword evidence="1" id="KW-0560">Oxidoreductase</keyword>
<evidence type="ECO:0000259" key="2">
    <source>
        <dbReference type="Pfam" id="PF00248"/>
    </source>
</evidence>
<accession>A0AAV9QFE6</accession>
<dbReference type="Proteomes" id="UP001345827">
    <property type="component" value="Unassembled WGS sequence"/>
</dbReference>
<dbReference type="AlphaFoldDB" id="A0AAV9QFE6"/>
<dbReference type="GO" id="GO:0070485">
    <property type="term" value="P:dehydro-D-arabinono-1,4-lactone biosynthetic process"/>
    <property type="evidence" value="ECO:0007669"/>
    <property type="project" value="TreeGrafter"/>
</dbReference>
<feature type="domain" description="NADP-dependent oxidoreductase" evidence="2">
    <location>
        <begin position="16"/>
        <end position="312"/>
    </location>
</feature>
<evidence type="ECO:0000313" key="3">
    <source>
        <dbReference type="EMBL" id="KAK5541246.1"/>
    </source>
</evidence>
<proteinExistence type="predicted"/>
<gene>
    <name evidence="3" type="ORF">LTR25_003023</name>
</gene>
<dbReference type="PANTHER" id="PTHR42686:SF1">
    <property type="entry name" value="GH17980P-RELATED"/>
    <property type="match status" value="1"/>
</dbReference>
<dbReference type="InterPro" id="IPR023210">
    <property type="entry name" value="NADP_OxRdtase_dom"/>
</dbReference>